<accession>A0A8J4UY77</accession>
<evidence type="ECO:0008006" key="4">
    <source>
        <dbReference type="Google" id="ProtNLM"/>
    </source>
</evidence>
<dbReference type="EMBL" id="AJWJ01000296">
    <property type="protein sequence ID" value="KAF2072255.1"/>
    <property type="molecule type" value="Genomic_DNA"/>
</dbReference>
<name>A0A8J4UY77_9MYCE</name>
<evidence type="ECO:0000313" key="3">
    <source>
        <dbReference type="Proteomes" id="UP000695562"/>
    </source>
</evidence>
<comment type="caution">
    <text evidence="2">The sequence shown here is derived from an EMBL/GenBank/DDBJ whole genome shotgun (WGS) entry which is preliminary data.</text>
</comment>
<dbReference type="Proteomes" id="UP000695562">
    <property type="component" value="Unassembled WGS sequence"/>
</dbReference>
<proteinExistence type="predicted"/>
<evidence type="ECO:0000256" key="1">
    <source>
        <dbReference type="SAM" id="SignalP"/>
    </source>
</evidence>
<keyword evidence="1" id="KW-0732">Signal</keyword>
<evidence type="ECO:0000313" key="2">
    <source>
        <dbReference type="EMBL" id="KAF2072255.1"/>
    </source>
</evidence>
<keyword evidence="3" id="KW-1185">Reference proteome</keyword>
<dbReference type="AlphaFoldDB" id="A0A8J4UY77"/>
<protein>
    <recommendedName>
        <fullName evidence="4">Carbohydrate binding domain-containing protein</fullName>
    </recommendedName>
</protein>
<reference evidence="2" key="1">
    <citation type="submission" date="2020-01" db="EMBL/GenBank/DDBJ databases">
        <title>Development of genomics and gene disruption for Polysphondylium violaceum indicates a role for the polyketide synthase stlB in stalk morphogenesis.</title>
        <authorList>
            <person name="Narita B."/>
            <person name="Kawabe Y."/>
            <person name="Kin K."/>
            <person name="Saito T."/>
            <person name="Gibbs R."/>
            <person name="Kuspa A."/>
            <person name="Muzny D."/>
            <person name="Queller D."/>
            <person name="Richards S."/>
            <person name="Strassman J."/>
            <person name="Sucgang R."/>
            <person name="Worley K."/>
            <person name="Schaap P."/>
        </authorList>
    </citation>
    <scope>NUCLEOTIDE SEQUENCE</scope>
    <source>
        <strain evidence="2">QSvi11</strain>
    </source>
</reference>
<feature type="signal peptide" evidence="1">
    <location>
        <begin position="1"/>
        <end position="19"/>
    </location>
</feature>
<organism evidence="2 3">
    <name type="scientific">Polysphondylium violaceum</name>
    <dbReference type="NCBI Taxonomy" id="133409"/>
    <lineage>
        <taxon>Eukaryota</taxon>
        <taxon>Amoebozoa</taxon>
        <taxon>Evosea</taxon>
        <taxon>Eumycetozoa</taxon>
        <taxon>Dictyostelia</taxon>
        <taxon>Dictyosteliales</taxon>
        <taxon>Dictyosteliaceae</taxon>
        <taxon>Polysphondylium</taxon>
    </lineage>
</organism>
<sequence>MKFLTLFATLCLCVALSSAYYSPPCDGHCAYGETSVCYHDQPAVCLGHHRVVEQVRLRIQVTSVFIEDGISYKSIQVEIDNQSPGRITHIAIGTEYLQIKDTVSIRNVQQVENDFILPDGQVIETGLSYTFSCTIKDIHNPSVYIKNVIIV</sequence>
<gene>
    <name evidence="2" type="ORF">CYY_006431</name>
</gene>
<feature type="chain" id="PRO_5035210496" description="Carbohydrate binding domain-containing protein" evidence="1">
    <location>
        <begin position="20"/>
        <end position="151"/>
    </location>
</feature>